<dbReference type="AlphaFoldDB" id="A0A0F9CXC3"/>
<dbReference type="PANTHER" id="PTHR30471">
    <property type="entry name" value="DNA REPAIR PROTEIN RADC"/>
    <property type="match status" value="1"/>
</dbReference>
<evidence type="ECO:0000256" key="5">
    <source>
        <dbReference type="ARBA" id="ARBA00023049"/>
    </source>
</evidence>
<keyword evidence="2" id="KW-0479">Metal-binding</keyword>
<dbReference type="Gene3D" id="3.40.140.10">
    <property type="entry name" value="Cytidine Deaminase, domain 2"/>
    <property type="match status" value="1"/>
</dbReference>
<keyword evidence="1" id="KW-0645">Protease</keyword>
<dbReference type="GO" id="GO:0008237">
    <property type="term" value="F:metallopeptidase activity"/>
    <property type="evidence" value="ECO:0007669"/>
    <property type="project" value="UniProtKB-KW"/>
</dbReference>
<name>A0A0F9CXC3_9ZZZZ</name>
<comment type="caution">
    <text evidence="7">The sequence shown here is derived from an EMBL/GenBank/DDBJ whole genome shotgun (WGS) entry which is preliminary data.</text>
</comment>
<dbReference type="PROSITE" id="PS01302">
    <property type="entry name" value="UPF0758"/>
    <property type="match status" value="1"/>
</dbReference>
<feature type="non-terminal residue" evidence="7">
    <location>
        <position position="1"/>
    </location>
</feature>
<proteinExistence type="predicted"/>
<evidence type="ECO:0000256" key="4">
    <source>
        <dbReference type="ARBA" id="ARBA00022833"/>
    </source>
</evidence>
<keyword evidence="3" id="KW-0378">Hydrolase</keyword>
<dbReference type="GO" id="GO:0006508">
    <property type="term" value="P:proteolysis"/>
    <property type="evidence" value="ECO:0007669"/>
    <property type="project" value="UniProtKB-KW"/>
</dbReference>
<reference evidence="7" key="1">
    <citation type="journal article" date="2015" name="Nature">
        <title>Complex archaea that bridge the gap between prokaryotes and eukaryotes.</title>
        <authorList>
            <person name="Spang A."/>
            <person name="Saw J.H."/>
            <person name="Jorgensen S.L."/>
            <person name="Zaremba-Niedzwiedzka K."/>
            <person name="Martijn J."/>
            <person name="Lind A.E."/>
            <person name="van Eijk R."/>
            <person name="Schleper C."/>
            <person name="Guy L."/>
            <person name="Ettema T.J."/>
        </authorList>
    </citation>
    <scope>NUCLEOTIDE SEQUENCE</scope>
</reference>
<dbReference type="InterPro" id="IPR037518">
    <property type="entry name" value="MPN"/>
</dbReference>
<dbReference type="CDD" id="cd08071">
    <property type="entry name" value="MPN_DUF2466"/>
    <property type="match status" value="1"/>
</dbReference>
<keyword evidence="4" id="KW-0862">Zinc</keyword>
<gene>
    <name evidence="7" type="ORF">LCGC14_2269470</name>
</gene>
<dbReference type="InterPro" id="IPR020891">
    <property type="entry name" value="UPF0758_CS"/>
</dbReference>
<protein>
    <recommendedName>
        <fullName evidence="6">MPN domain-containing protein</fullName>
    </recommendedName>
</protein>
<dbReference type="PANTHER" id="PTHR30471:SF3">
    <property type="entry name" value="UPF0758 PROTEIN YEES-RELATED"/>
    <property type="match status" value="1"/>
</dbReference>
<dbReference type="InterPro" id="IPR025657">
    <property type="entry name" value="RadC_JAB"/>
</dbReference>
<dbReference type="GO" id="GO:0046872">
    <property type="term" value="F:metal ion binding"/>
    <property type="evidence" value="ECO:0007669"/>
    <property type="project" value="UniProtKB-KW"/>
</dbReference>
<organism evidence="7">
    <name type="scientific">marine sediment metagenome</name>
    <dbReference type="NCBI Taxonomy" id="412755"/>
    <lineage>
        <taxon>unclassified sequences</taxon>
        <taxon>metagenomes</taxon>
        <taxon>ecological metagenomes</taxon>
    </lineage>
</organism>
<sequence length="163" mass="17676">RETPHATASSSSSRSYRLVSHRWELVRDASFPSLTQFAREPLDAAKIVLDRIGSEAREHFVVLPLTTRNQILAVDTIATGSVNACLVTPADVYRRVLVHADAAACIVGHNHPSGIVAPSVEDHALTKRLKAAGRVLGIQMLDHVVVSAVNGAAWWSFQDHGEL</sequence>
<dbReference type="InterPro" id="IPR001405">
    <property type="entry name" value="UPF0758"/>
</dbReference>
<evidence type="ECO:0000256" key="2">
    <source>
        <dbReference type="ARBA" id="ARBA00022723"/>
    </source>
</evidence>
<evidence type="ECO:0000256" key="1">
    <source>
        <dbReference type="ARBA" id="ARBA00022670"/>
    </source>
</evidence>
<keyword evidence="5" id="KW-0482">Metalloprotease</keyword>
<evidence type="ECO:0000256" key="3">
    <source>
        <dbReference type="ARBA" id="ARBA00022801"/>
    </source>
</evidence>
<dbReference type="Pfam" id="PF04002">
    <property type="entry name" value="RadC"/>
    <property type="match status" value="1"/>
</dbReference>
<accession>A0A0F9CXC3</accession>
<dbReference type="PROSITE" id="PS50249">
    <property type="entry name" value="MPN"/>
    <property type="match status" value="1"/>
</dbReference>
<feature type="domain" description="MPN" evidence="6">
    <location>
        <begin position="37"/>
        <end position="163"/>
    </location>
</feature>
<evidence type="ECO:0000259" key="6">
    <source>
        <dbReference type="PROSITE" id="PS50249"/>
    </source>
</evidence>
<evidence type="ECO:0000313" key="7">
    <source>
        <dbReference type="EMBL" id="KKL54028.1"/>
    </source>
</evidence>
<dbReference type="EMBL" id="LAZR01031342">
    <property type="protein sequence ID" value="KKL54028.1"/>
    <property type="molecule type" value="Genomic_DNA"/>
</dbReference>